<keyword evidence="1" id="KW-0472">Membrane</keyword>
<evidence type="ECO:0000313" key="2">
    <source>
        <dbReference type="EMBL" id="DAF61000.1"/>
    </source>
</evidence>
<keyword evidence="1" id="KW-0812">Transmembrane</keyword>
<dbReference type="EMBL" id="BK032800">
    <property type="protein sequence ID" value="DAF61000.1"/>
    <property type="molecule type" value="Genomic_DNA"/>
</dbReference>
<accession>A0A8S5TCY8</accession>
<evidence type="ECO:0000256" key="1">
    <source>
        <dbReference type="SAM" id="Phobius"/>
    </source>
</evidence>
<proteinExistence type="predicted"/>
<reference evidence="2" key="1">
    <citation type="journal article" date="2021" name="Proc. Natl. Acad. Sci. U.S.A.">
        <title>A Catalog of Tens of Thousands of Viruses from Human Metagenomes Reveals Hidden Associations with Chronic Diseases.</title>
        <authorList>
            <person name="Tisza M.J."/>
            <person name="Buck C.B."/>
        </authorList>
    </citation>
    <scope>NUCLEOTIDE SEQUENCE</scope>
    <source>
        <strain evidence="2">CtlMy11</strain>
    </source>
</reference>
<name>A0A8S5TCY8_9CAUD</name>
<organism evidence="2">
    <name type="scientific">Podoviridae sp. ctlMy11</name>
    <dbReference type="NCBI Taxonomy" id="2827746"/>
    <lineage>
        <taxon>Viruses</taxon>
        <taxon>Duplodnaviria</taxon>
        <taxon>Heunggongvirae</taxon>
        <taxon>Uroviricota</taxon>
        <taxon>Caudoviricetes</taxon>
    </lineage>
</organism>
<feature type="transmembrane region" description="Helical" evidence="1">
    <location>
        <begin position="14"/>
        <end position="35"/>
    </location>
</feature>
<sequence>MSLRETKLSLAGELLRWIVVGIVATAWWIMLVYAYRFTFD</sequence>
<keyword evidence="1" id="KW-1133">Transmembrane helix</keyword>
<protein>
    <submittedName>
        <fullName evidence="2">Chitin synthase regulator</fullName>
    </submittedName>
</protein>